<dbReference type="KEGG" id="nti:DNFV4_03127"/>
<dbReference type="PANTHER" id="PTHR43630:SF2">
    <property type="entry name" value="GLYCOSYLTRANSFERASE"/>
    <property type="match status" value="1"/>
</dbReference>
<name>A0AA86N0Z6_9BACT</name>
<feature type="domain" description="Glycosyltransferase 2-like" evidence="2">
    <location>
        <begin position="6"/>
        <end position="122"/>
    </location>
</feature>
<dbReference type="Gene3D" id="3.90.550.10">
    <property type="entry name" value="Spore Coat Polysaccharide Biosynthesis Protein SpsA, Chain A"/>
    <property type="match status" value="1"/>
</dbReference>
<evidence type="ECO:0000313" key="4">
    <source>
        <dbReference type="Proteomes" id="UP001179121"/>
    </source>
</evidence>
<dbReference type="RefSeq" id="WP_289269415.1">
    <property type="nucleotide sequence ID" value="NZ_OX365700.1"/>
</dbReference>
<sequence length="256" mass="28331">MPAVTALVIAKNEAHNIPACLESVQWAGEQIVVDAQSTDRTVELAEQAGARVFVRPWPGYGPQKNFGIEQASSEWVLIVDADERVPDALAREIQTVLAAEVPADVAAFEVPRRNFFYGRWIQGGGMYPDHQIRLIRRAACRYDDTKLHERLLFQGRVLRLSNPMDHHTMPTVAHHARKVVAYSTLGAAEKLKRRSRVTAAQIAGHHLGTIAKTYVLRGGWRDGVHGLVVALFAGMFTFLKYAKAWESIAAGDGGDR</sequence>
<dbReference type="SUPFAM" id="SSF53448">
    <property type="entry name" value="Nucleotide-diphospho-sugar transferases"/>
    <property type="match status" value="1"/>
</dbReference>
<evidence type="ECO:0000259" key="2">
    <source>
        <dbReference type="Pfam" id="PF00535"/>
    </source>
</evidence>
<dbReference type="Proteomes" id="UP001179121">
    <property type="component" value="Chromosome"/>
</dbReference>
<gene>
    <name evidence="3" type="ORF">DNFV4_03127</name>
</gene>
<accession>A0AA86N0Z6</accession>
<dbReference type="InterPro" id="IPR029044">
    <property type="entry name" value="Nucleotide-diphossugar_trans"/>
</dbReference>
<evidence type="ECO:0000313" key="3">
    <source>
        <dbReference type="EMBL" id="CAI4032697.1"/>
    </source>
</evidence>
<protein>
    <submittedName>
        <fullName evidence="3">Lipopolysaccharide core biosynthesis glycosyltransferase WaaE</fullName>
    </submittedName>
</protein>
<dbReference type="EMBL" id="OX365700">
    <property type="protein sequence ID" value="CAI4032697.1"/>
    <property type="molecule type" value="Genomic_DNA"/>
</dbReference>
<evidence type="ECO:0000256" key="1">
    <source>
        <dbReference type="ARBA" id="ARBA00038494"/>
    </source>
</evidence>
<organism evidence="3 4">
    <name type="scientific">Nitrospira tepida</name>
    <dbReference type="NCBI Taxonomy" id="2973512"/>
    <lineage>
        <taxon>Bacteria</taxon>
        <taxon>Pseudomonadati</taxon>
        <taxon>Nitrospirota</taxon>
        <taxon>Nitrospiria</taxon>
        <taxon>Nitrospirales</taxon>
        <taxon>Nitrospiraceae</taxon>
        <taxon>Nitrospira</taxon>
    </lineage>
</organism>
<comment type="similarity">
    <text evidence="1">Belongs to the glycosyltransferase 2 family. WaaE/KdtX subfamily.</text>
</comment>
<dbReference type="PANTHER" id="PTHR43630">
    <property type="entry name" value="POLY-BETA-1,6-N-ACETYL-D-GLUCOSAMINE SYNTHASE"/>
    <property type="match status" value="1"/>
</dbReference>
<dbReference type="CDD" id="cd02511">
    <property type="entry name" value="Beta4Glucosyltransferase"/>
    <property type="match status" value="1"/>
</dbReference>
<proteinExistence type="inferred from homology"/>
<dbReference type="AlphaFoldDB" id="A0AA86N0Z6"/>
<dbReference type="Pfam" id="PF00535">
    <property type="entry name" value="Glycos_transf_2"/>
    <property type="match status" value="1"/>
</dbReference>
<dbReference type="InterPro" id="IPR001173">
    <property type="entry name" value="Glyco_trans_2-like"/>
</dbReference>
<reference evidence="3" key="1">
    <citation type="submission" date="2022-10" db="EMBL/GenBank/DDBJ databases">
        <authorList>
            <person name="Koch H."/>
        </authorList>
    </citation>
    <scope>NUCLEOTIDE SEQUENCE</scope>
    <source>
        <strain evidence="3">DNF</strain>
    </source>
</reference>
<keyword evidence="4" id="KW-1185">Reference proteome</keyword>